<evidence type="ECO:0000256" key="1">
    <source>
        <dbReference type="SAM" id="Phobius"/>
    </source>
</evidence>
<dbReference type="RefSeq" id="WP_218925727.1">
    <property type="nucleotide sequence ID" value="NZ_JACBXX010000132.1"/>
</dbReference>
<dbReference type="Proteomes" id="UP000589521">
    <property type="component" value="Unassembled WGS sequence"/>
</dbReference>
<keyword evidence="1" id="KW-0472">Membrane</keyword>
<organism evidence="2 3">
    <name type="scientific">Streptococcus danieliae</name>
    <dbReference type="NCBI Taxonomy" id="747656"/>
    <lineage>
        <taxon>Bacteria</taxon>
        <taxon>Bacillati</taxon>
        <taxon>Bacillota</taxon>
        <taxon>Bacilli</taxon>
        <taxon>Lactobacillales</taxon>
        <taxon>Streptococcaceae</taxon>
        <taxon>Streptococcus</taxon>
    </lineage>
</organism>
<feature type="transmembrane region" description="Helical" evidence="1">
    <location>
        <begin position="7"/>
        <end position="26"/>
    </location>
</feature>
<feature type="transmembrane region" description="Helical" evidence="1">
    <location>
        <begin position="139"/>
        <end position="155"/>
    </location>
</feature>
<sequence length="159" mass="18529">MSISVKQFYIWVVGWTIFLVLLIIFMQNTNFQDNIENLVIEKRKTFIEILVNNSNNFLMYVIYFPISVFLLLFDLITIGVASSIALDIYGVSKTLSLLPHAILEYPNLLFYSFLSFALFMEVIKNPRISTIKKFFSANYRYYLISYLILIISAFIEGSI</sequence>
<dbReference type="AlphaFoldDB" id="A0A7Z0S4S3"/>
<keyword evidence="1" id="KW-0812">Transmembrane</keyword>
<protein>
    <submittedName>
        <fullName evidence="2">Stage II sporulation protein M</fullName>
    </submittedName>
</protein>
<comment type="caution">
    <text evidence="2">The sequence shown here is derived from an EMBL/GenBank/DDBJ whole genome shotgun (WGS) entry which is preliminary data.</text>
</comment>
<keyword evidence="1" id="KW-1133">Transmembrane helix</keyword>
<proteinExistence type="predicted"/>
<gene>
    <name evidence="2" type="ORF">HZY94_05880</name>
</gene>
<feature type="transmembrane region" description="Helical" evidence="1">
    <location>
        <begin position="101"/>
        <end position="119"/>
    </location>
</feature>
<dbReference type="Pfam" id="PF01944">
    <property type="entry name" value="SpoIIM"/>
    <property type="match status" value="1"/>
</dbReference>
<evidence type="ECO:0000313" key="2">
    <source>
        <dbReference type="EMBL" id="NYS96706.1"/>
    </source>
</evidence>
<evidence type="ECO:0000313" key="3">
    <source>
        <dbReference type="Proteomes" id="UP000589521"/>
    </source>
</evidence>
<name>A0A7Z0S4S3_9STRE</name>
<accession>A0A7Z0S4S3</accession>
<reference evidence="2 3" key="1">
    <citation type="submission" date="2020-07" db="EMBL/GenBank/DDBJ databases">
        <title>MOT database genomes.</title>
        <authorList>
            <person name="Joseph S."/>
            <person name="Aduse-Opoku J."/>
            <person name="Hashim A."/>
            <person name="Wade W."/>
            <person name="Curtis M."/>
        </authorList>
    </citation>
    <scope>NUCLEOTIDE SEQUENCE [LARGE SCALE GENOMIC DNA]</scope>
    <source>
        <strain evidence="2 3">STR</strain>
    </source>
</reference>
<dbReference type="EMBL" id="JACBXX010000132">
    <property type="protein sequence ID" value="NYS96706.1"/>
    <property type="molecule type" value="Genomic_DNA"/>
</dbReference>
<feature type="transmembrane region" description="Helical" evidence="1">
    <location>
        <begin position="60"/>
        <end position="89"/>
    </location>
</feature>
<dbReference type="InterPro" id="IPR002798">
    <property type="entry name" value="SpoIIM-like"/>
</dbReference>